<evidence type="ECO:0000313" key="4">
    <source>
        <dbReference type="Proteomes" id="UP001501074"/>
    </source>
</evidence>
<proteinExistence type="predicted"/>
<keyword evidence="1" id="KW-0378">Hydrolase</keyword>
<feature type="domain" description="AB hydrolase-1" evidence="2">
    <location>
        <begin position="22"/>
        <end position="156"/>
    </location>
</feature>
<gene>
    <name evidence="3" type="ORF">GCM10022223_23830</name>
</gene>
<dbReference type="Gene3D" id="3.40.50.1820">
    <property type="entry name" value="alpha/beta hydrolase"/>
    <property type="match status" value="1"/>
</dbReference>
<dbReference type="Pfam" id="PF00561">
    <property type="entry name" value="Abhydrolase_1"/>
    <property type="match status" value="1"/>
</dbReference>
<dbReference type="SUPFAM" id="SSF53474">
    <property type="entry name" value="alpha/beta-Hydrolases"/>
    <property type="match status" value="1"/>
</dbReference>
<dbReference type="RefSeq" id="WP_231488290.1">
    <property type="nucleotide sequence ID" value="NZ_BAAAZO010000003.1"/>
</dbReference>
<dbReference type="InterPro" id="IPR000073">
    <property type="entry name" value="AB_hydrolase_1"/>
</dbReference>
<sequence length="226" mass="24155">MATVFTTSGGIDISYTSTGSGPVLVLLHGMGEGGVSWEPLLPAFEAAHRVINVTLRGHSPSAWPTEYSYRTMFDDVAELLDSLGLRGSTVLGHSLGGMVAFRLAVERPDLVGRLVVEDVAPGPPFAPRQIPDRPEGDLPFDWEMLLQMRSQITAGDLELRERLSSVKAPTLIIGGGETSHVSQALLTEAAARIPEAELITLGGGHGVHDNLPAEFTETVLTWLGDH</sequence>
<comment type="caution">
    <text evidence="3">The sequence shown here is derived from an EMBL/GenBank/DDBJ whole genome shotgun (WGS) entry which is preliminary data.</text>
</comment>
<protein>
    <recommendedName>
        <fullName evidence="2">AB hydrolase-1 domain-containing protein</fullName>
    </recommendedName>
</protein>
<dbReference type="Proteomes" id="UP001501074">
    <property type="component" value="Unassembled WGS sequence"/>
</dbReference>
<dbReference type="PANTHER" id="PTHR46118">
    <property type="entry name" value="PROTEIN ABHD11"/>
    <property type="match status" value="1"/>
</dbReference>
<keyword evidence="4" id="KW-1185">Reference proteome</keyword>
<accession>A0ABP6ZIA8</accession>
<evidence type="ECO:0000313" key="3">
    <source>
        <dbReference type="EMBL" id="GAA3607096.1"/>
    </source>
</evidence>
<organism evidence="3 4">
    <name type="scientific">Kineosporia mesophila</name>
    <dbReference type="NCBI Taxonomy" id="566012"/>
    <lineage>
        <taxon>Bacteria</taxon>
        <taxon>Bacillati</taxon>
        <taxon>Actinomycetota</taxon>
        <taxon>Actinomycetes</taxon>
        <taxon>Kineosporiales</taxon>
        <taxon>Kineosporiaceae</taxon>
        <taxon>Kineosporia</taxon>
    </lineage>
</organism>
<reference evidence="4" key="1">
    <citation type="journal article" date="2019" name="Int. J. Syst. Evol. Microbiol.">
        <title>The Global Catalogue of Microorganisms (GCM) 10K type strain sequencing project: providing services to taxonomists for standard genome sequencing and annotation.</title>
        <authorList>
            <consortium name="The Broad Institute Genomics Platform"/>
            <consortium name="The Broad Institute Genome Sequencing Center for Infectious Disease"/>
            <person name="Wu L."/>
            <person name="Ma J."/>
        </authorList>
    </citation>
    <scope>NUCLEOTIDE SEQUENCE [LARGE SCALE GENOMIC DNA]</scope>
    <source>
        <strain evidence="4">JCM 16902</strain>
    </source>
</reference>
<dbReference type="EMBL" id="BAAAZO010000003">
    <property type="protein sequence ID" value="GAA3607096.1"/>
    <property type="molecule type" value="Genomic_DNA"/>
</dbReference>
<evidence type="ECO:0000259" key="2">
    <source>
        <dbReference type="Pfam" id="PF00561"/>
    </source>
</evidence>
<evidence type="ECO:0000256" key="1">
    <source>
        <dbReference type="ARBA" id="ARBA00022801"/>
    </source>
</evidence>
<dbReference type="InterPro" id="IPR029058">
    <property type="entry name" value="AB_hydrolase_fold"/>
</dbReference>
<name>A0ABP6ZIA8_9ACTN</name>
<dbReference type="PANTHER" id="PTHR46118:SF4">
    <property type="entry name" value="PROTEIN ABHD11"/>
    <property type="match status" value="1"/>
</dbReference>